<dbReference type="Proteomes" id="UP001369736">
    <property type="component" value="Unassembled WGS sequence"/>
</dbReference>
<comment type="caution">
    <text evidence="2">The sequence shown here is derived from an EMBL/GenBank/DDBJ whole genome shotgun (WGS) entry which is preliminary data.</text>
</comment>
<evidence type="ECO:0000313" key="3">
    <source>
        <dbReference type="Proteomes" id="UP001369736"/>
    </source>
</evidence>
<proteinExistence type="predicted"/>
<dbReference type="EMBL" id="JBBEGM010000001">
    <property type="protein sequence ID" value="MEJ2860290.1"/>
    <property type="molecule type" value="Genomic_DNA"/>
</dbReference>
<feature type="transmembrane region" description="Helical" evidence="1">
    <location>
        <begin position="66"/>
        <end position="91"/>
    </location>
</feature>
<keyword evidence="1" id="KW-0812">Transmembrane</keyword>
<feature type="transmembrane region" description="Helical" evidence="1">
    <location>
        <begin position="156"/>
        <end position="177"/>
    </location>
</feature>
<sequence length="189" mass="18863">MIPRAAARPLALAAVVLTAVSVLVSLYVAIVGAEFAAIGAVLAVITLGELAAAVAVVACGAAGRGALAVTGLVVTAVGQLGFFAAHIINLIDEAAAAPLYATAPIVTGVGMVVLGIAVLRAQVFDGFARALPLLVGLWMLVIAIPTIIIVDGPPALAAVLTLVVWDLLWLGTAVAVLTHVRTATRVPVA</sequence>
<accession>A0ABU8LYS9</accession>
<keyword evidence="1" id="KW-0472">Membrane</keyword>
<keyword evidence="3" id="KW-1185">Reference proteome</keyword>
<organism evidence="2 3">
    <name type="scientific">Actinomycetospora flava</name>
    <dbReference type="NCBI Taxonomy" id="3129232"/>
    <lineage>
        <taxon>Bacteria</taxon>
        <taxon>Bacillati</taxon>
        <taxon>Actinomycetota</taxon>
        <taxon>Actinomycetes</taxon>
        <taxon>Pseudonocardiales</taxon>
        <taxon>Pseudonocardiaceae</taxon>
        <taxon>Actinomycetospora</taxon>
    </lineage>
</organism>
<name>A0ABU8LYS9_9PSEU</name>
<reference evidence="2 3" key="1">
    <citation type="submission" date="2024-03" db="EMBL/GenBank/DDBJ databases">
        <title>Actinomycetospora sp. OC33-EN07, a novel actinomycete isolated from wild orchid (Aerides multiflora).</title>
        <authorList>
            <person name="Suriyachadkun C."/>
        </authorList>
    </citation>
    <scope>NUCLEOTIDE SEQUENCE [LARGE SCALE GENOMIC DNA]</scope>
    <source>
        <strain evidence="2 3">OC33-EN07</strain>
    </source>
</reference>
<feature type="transmembrane region" description="Helical" evidence="1">
    <location>
        <begin position="36"/>
        <end position="59"/>
    </location>
</feature>
<dbReference type="RefSeq" id="WP_337699693.1">
    <property type="nucleotide sequence ID" value="NZ_JBBEGM010000001.1"/>
</dbReference>
<feature type="transmembrane region" description="Helical" evidence="1">
    <location>
        <begin position="12"/>
        <end position="30"/>
    </location>
</feature>
<evidence type="ECO:0000256" key="1">
    <source>
        <dbReference type="SAM" id="Phobius"/>
    </source>
</evidence>
<feature type="transmembrane region" description="Helical" evidence="1">
    <location>
        <begin position="131"/>
        <end position="150"/>
    </location>
</feature>
<gene>
    <name evidence="2" type="ORF">WCD58_03935</name>
</gene>
<evidence type="ECO:0000313" key="2">
    <source>
        <dbReference type="EMBL" id="MEJ2860290.1"/>
    </source>
</evidence>
<feature type="transmembrane region" description="Helical" evidence="1">
    <location>
        <begin position="97"/>
        <end position="119"/>
    </location>
</feature>
<protein>
    <submittedName>
        <fullName evidence="2">Uncharacterized protein</fullName>
    </submittedName>
</protein>
<keyword evidence="1" id="KW-1133">Transmembrane helix</keyword>